<dbReference type="Proteomes" id="UP000037069">
    <property type="component" value="Unassembled WGS sequence"/>
</dbReference>
<dbReference type="SUPFAM" id="SSF48452">
    <property type="entry name" value="TPR-like"/>
    <property type="match status" value="1"/>
</dbReference>
<dbReference type="GO" id="GO:0000226">
    <property type="term" value="P:microtubule cytoskeleton organization"/>
    <property type="evidence" value="ECO:0007669"/>
    <property type="project" value="TreeGrafter"/>
</dbReference>
<organism evidence="6 7">
    <name type="scientific">Lucilia cuprina</name>
    <name type="common">Green bottle fly</name>
    <name type="synonym">Australian sheep blowfly</name>
    <dbReference type="NCBI Taxonomy" id="7375"/>
    <lineage>
        <taxon>Eukaryota</taxon>
        <taxon>Metazoa</taxon>
        <taxon>Ecdysozoa</taxon>
        <taxon>Arthropoda</taxon>
        <taxon>Hexapoda</taxon>
        <taxon>Insecta</taxon>
        <taxon>Pterygota</taxon>
        <taxon>Neoptera</taxon>
        <taxon>Endopterygota</taxon>
        <taxon>Diptera</taxon>
        <taxon>Brachycera</taxon>
        <taxon>Muscomorpha</taxon>
        <taxon>Oestroidea</taxon>
        <taxon>Calliphoridae</taxon>
        <taxon>Luciliinae</taxon>
        <taxon>Lucilia</taxon>
    </lineage>
</organism>
<keyword evidence="5" id="KW-0206">Cytoskeleton</keyword>
<keyword evidence="4" id="KW-0963">Cytoplasm</keyword>
<dbReference type="OMA" id="ICRECWY"/>
<proteinExistence type="inferred from homology"/>
<keyword evidence="7" id="KW-1185">Reference proteome</keyword>
<name>A0A0L0C6X4_LUCCU</name>
<evidence type="ECO:0000256" key="5">
    <source>
        <dbReference type="ARBA" id="ARBA00023212"/>
    </source>
</evidence>
<dbReference type="EMBL" id="JRES01000827">
    <property type="protein sequence ID" value="KNC28020.1"/>
    <property type="molecule type" value="Genomic_DNA"/>
</dbReference>
<dbReference type="OrthoDB" id="409897at2759"/>
<evidence type="ECO:0000256" key="4">
    <source>
        <dbReference type="ARBA" id="ARBA00022490"/>
    </source>
</evidence>
<dbReference type="STRING" id="7375.A0A0L0C6X4"/>
<accession>A0A0L0C6X4</accession>
<comment type="similarity">
    <text evidence="2">Belongs to the KIF-binding protein family.</text>
</comment>
<comment type="subcellular location">
    <subcellularLocation>
        <location evidence="1">Cytoplasm</location>
        <location evidence="1">Cytoskeleton</location>
    </subcellularLocation>
</comment>
<evidence type="ECO:0000313" key="7">
    <source>
        <dbReference type="Proteomes" id="UP000037069"/>
    </source>
</evidence>
<dbReference type="Gene3D" id="1.25.40.10">
    <property type="entry name" value="Tetratricopeptide repeat domain"/>
    <property type="match status" value="1"/>
</dbReference>
<dbReference type="PANTHER" id="PTHR46321">
    <property type="entry name" value="KIF1-BINDING PROTEIN"/>
    <property type="match status" value="1"/>
</dbReference>
<reference evidence="6 7" key="1">
    <citation type="journal article" date="2015" name="Nat. Commun.">
        <title>Lucilia cuprina genome unlocks parasitic fly biology to underpin future interventions.</title>
        <authorList>
            <person name="Anstead C.A."/>
            <person name="Korhonen P.K."/>
            <person name="Young N.D."/>
            <person name="Hall R.S."/>
            <person name="Jex A.R."/>
            <person name="Murali S.C."/>
            <person name="Hughes D.S."/>
            <person name="Lee S.F."/>
            <person name="Perry T."/>
            <person name="Stroehlein A.J."/>
            <person name="Ansell B.R."/>
            <person name="Breugelmans B."/>
            <person name="Hofmann A."/>
            <person name="Qu J."/>
            <person name="Dugan S."/>
            <person name="Lee S.L."/>
            <person name="Chao H."/>
            <person name="Dinh H."/>
            <person name="Han Y."/>
            <person name="Doddapaneni H.V."/>
            <person name="Worley K.C."/>
            <person name="Muzny D.M."/>
            <person name="Ioannidis P."/>
            <person name="Waterhouse R.M."/>
            <person name="Zdobnov E.M."/>
            <person name="James P.J."/>
            <person name="Bagnall N.H."/>
            <person name="Kotze A.C."/>
            <person name="Gibbs R.A."/>
            <person name="Richards S."/>
            <person name="Batterham P."/>
            <person name="Gasser R.B."/>
        </authorList>
    </citation>
    <scope>NUCLEOTIDE SEQUENCE [LARGE SCALE GENOMIC DNA]</scope>
    <source>
        <strain evidence="6 7">LS</strain>
        <tissue evidence="6">Full body</tissue>
    </source>
</reference>
<dbReference type="GO" id="GO:0021952">
    <property type="term" value="P:central nervous system projection neuron axonogenesis"/>
    <property type="evidence" value="ECO:0007669"/>
    <property type="project" value="TreeGrafter"/>
</dbReference>
<evidence type="ECO:0000313" key="6">
    <source>
        <dbReference type="EMBL" id="KNC28020.1"/>
    </source>
</evidence>
<dbReference type="InterPro" id="IPR022083">
    <property type="entry name" value="KBP"/>
</dbReference>
<dbReference type="AlphaFoldDB" id="A0A0L0C6X4"/>
<protein>
    <recommendedName>
        <fullName evidence="3">KIF-binding protein</fullName>
    </recommendedName>
</protein>
<dbReference type="InterPro" id="IPR011990">
    <property type="entry name" value="TPR-like_helical_dom_sf"/>
</dbReference>
<evidence type="ECO:0000256" key="1">
    <source>
        <dbReference type="ARBA" id="ARBA00004245"/>
    </source>
</evidence>
<evidence type="ECO:0000256" key="3">
    <source>
        <dbReference type="ARBA" id="ARBA00016840"/>
    </source>
</evidence>
<dbReference type="Pfam" id="PF12309">
    <property type="entry name" value="KBP_C"/>
    <property type="match status" value="1"/>
</dbReference>
<dbReference type="PANTHER" id="PTHR46321:SF1">
    <property type="entry name" value="KIF-BINDING PROTEIN"/>
    <property type="match status" value="1"/>
</dbReference>
<gene>
    <name evidence="6" type="ORF">FF38_06805</name>
</gene>
<dbReference type="GO" id="GO:1990535">
    <property type="term" value="P:neuron projection maintenance"/>
    <property type="evidence" value="ECO:0007669"/>
    <property type="project" value="TreeGrafter"/>
</dbReference>
<evidence type="ECO:0000256" key="2">
    <source>
        <dbReference type="ARBA" id="ARBA00010305"/>
    </source>
</evidence>
<sequence>MVIPKEILSDYKEVYEKAVKLVNEESKNDPPTDPYRSHYEARDLLLQMKENLKNSLISVQAEEADNGVDDFTYQIIQAFVCRDLGRIYVFCEEPSTGENYLKECLDLVKERKLEPNAVIPYVGAMNELGIVYANRSEYKKAHEYLIDSEKAYKDFKSSSKNALAITDIFGTEEEIEEGKGPKELESLYTLCTFYMAQVYGHLGELEKSAQYCHLTLRRQVEAKSYEAIDFALNSATLSQYFIGQNMFKQARHHLAAATLVMAEHEEKMLTPPDLTDKQKQDIQETFKHRYADIARCWAKYGLGLLSASKDRLFNDDDEKLAEDAKRLKIDSNSYLFPNMSLDTYEKRISCDYCLTFDDAKEVYHFVTKWLDIAKEYYTPENEASEYAKIIKDYAELYLHIAFFEEDPVNQSKMQKRRAKYYEELLELLNPVFYMAICRECWYGAGLAYCAILDIKLDCFKANRTANPQELHKINQVCHQAIQNFKSFINSYTDKDGSLKTNIDVEEQRTLLYAHFHLGRLHYKIITPDQNLQLENLSNSLKYYKIFTDECAKLEEASKALQAEIGVCREMVNLLPLKIANVKKRLHK</sequence>
<dbReference type="GO" id="GO:0005856">
    <property type="term" value="C:cytoskeleton"/>
    <property type="evidence" value="ECO:0007669"/>
    <property type="project" value="UniProtKB-SubCell"/>
</dbReference>
<comment type="caution">
    <text evidence="6">The sequence shown here is derived from an EMBL/GenBank/DDBJ whole genome shotgun (WGS) entry which is preliminary data.</text>
</comment>